<evidence type="ECO:0000256" key="1">
    <source>
        <dbReference type="SAM" id="Coils"/>
    </source>
</evidence>
<evidence type="ECO:0000256" key="2">
    <source>
        <dbReference type="SAM" id="MobiDB-lite"/>
    </source>
</evidence>
<dbReference type="Gene3D" id="1.20.5.340">
    <property type="match status" value="1"/>
</dbReference>
<reference evidence="3 4" key="1">
    <citation type="submission" date="2024-01" db="EMBL/GenBank/DDBJ databases">
        <authorList>
            <person name="Alioto T."/>
            <person name="Alioto T."/>
            <person name="Gomez Garrido J."/>
        </authorList>
    </citation>
    <scope>NUCLEOTIDE SEQUENCE [LARGE SCALE GENOMIC DNA]</scope>
</reference>
<gene>
    <name evidence="3" type="ORF">FSCOSCO3_A012110</name>
</gene>
<evidence type="ECO:0000313" key="4">
    <source>
        <dbReference type="Proteomes" id="UP001314229"/>
    </source>
</evidence>
<dbReference type="EMBL" id="CAWUFR010000263">
    <property type="protein sequence ID" value="CAK6974575.1"/>
    <property type="molecule type" value="Genomic_DNA"/>
</dbReference>
<name>A0AAV1PTS7_SCOSC</name>
<keyword evidence="4" id="KW-1185">Reference proteome</keyword>
<dbReference type="AlphaFoldDB" id="A0AAV1PTS7"/>
<feature type="region of interest" description="Disordered" evidence="2">
    <location>
        <begin position="259"/>
        <end position="281"/>
    </location>
</feature>
<evidence type="ECO:0000313" key="3">
    <source>
        <dbReference type="EMBL" id="CAK6974575.1"/>
    </source>
</evidence>
<organism evidence="3 4">
    <name type="scientific">Scomber scombrus</name>
    <name type="common">Atlantic mackerel</name>
    <name type="synonym">Scomber vernalis</name>
    <dbReference type="NCBI Taxonomy" id="13677"/>
    <lineage>
        <taxon>Eukaryota</taxon>
        <taxon>Metazoa</taxon>
        <taxon>Chordata</taxon>
        <taxon>Craniata</taxon>
        <taxon>Vertebrata</taxon>
        <taxon>Euteleostomi</taxon>
        <taxon>Actinopterygii</taxon>
        <taxon>Neopterygii</taxon>
        <taxon>Teleostei</taxon>
        <taxon>Neoteleostei</taxon>
        <taxon>Acanthomorphata</taxon>
        <taxon>Pelagiaria</taxon>
        <taxon>Scombriformes</taxon>
        <taxon>Scombridae</taxon>
        <taxon>Scomber</taxon>
    </lineage>
</organism>
<sequence>MLKLALALASYMLTSNKTNMAGERKAQVRARATFSEIREGNQRLATQLDSKLTEINDSITNLDKTINGLVTRVTEAENRISDVEDTLAGYQILPFELSLTAERSQCQSVEMDSGPNKTQKRKGGAGKLKSLQVDATKCAKITDMFTTSSTVLGAGPSTSAQAVGVAHSLVQQCSKEGEVTIQANLEEEERDVTLQGKIEEEVRIATVSLLAVSDTVPRSVEYLVRETYNWFSVSPKRREAYKAIYDTINCGEKPLLITKHHGRQEEKGGAEKDRIKKKRMLERDSSKWSKITDLIRSQASTSRAVIEEDDLSVSARESEALGSRMETETDEEKEAGAAEEETESVEFGPAEVEIERVEAGPAEEETESVEVGPAVVEIERVEVEPDEDVLCTFPPPPKKRLHSGSYIT</sequence>
<feature type="compositionally biased region" description="Acidic residues" evidence="2">
    <location>
        <begin position="328"/>
        <end position="344"/>
    </location>
</feature>
<feature type="region of interest" description="Disordered" evidence="2">
    <location>
        <begin position="106"/>
        <end position="126"/>
    </location>
</feature>
<keyword evidence="1" id="KW-0175">Coiled coil</keyword>
<feature type="region of interest" description="Disordered" evidence="2">
    <location>
        <begin position="308"/>
        <end position="374"/>
    </location>
</feature>
<feature type="compositionally biased region" description="Basic and acidic residues" evidence="2">
    <location>
        <begin position="263"/>
        <end position="274"/>
    </location>
</feature>
<protein>
    <submittedName>
        <fullName evidence="3">Zinc finger protein</fullName>
    </submittedName>
</protein>
<feature type="coiled-coil region" evidence="1">
    <location>
        <begin position="66"/>
        <end position="93"/>
    </location>
</feature>
<proteinExistence type="predicted"/>
<feature type="region of interest" description="Disordered" evidence="2">
    <location>
        <begin position="387"/>
        <end position="408"/>
    </location>
</feature>
<comment type="caution">
    <text evidence="3">The sequence shown here is derived from an EMBL/GenBank/DDBJ whole genome shotgun (WGS) entry which is preliminary data.</text>
</comment>
<accession>A0AAV1PTS7</accession>
<dbReference type="Proteomes" id="UP001314229">
    <property type="component" value="Unassembled WGS sequence"/>
</dbReference>